<dbReference type="InterPro" id="IPR011650">
    <property type="entry name" value="Peptidase_M20_dimer"/>
</dbReference>
<dbReference type="InterPro" id="IPR001680">
    <property type="entry name" value="WD40_rpt"/>
</dbReference>
<dbReference type="Gene3D" id="2.130.10.10">
    <property type="entry name" value="YVTN repeat-like/Quinoprotein amine dehydrogenase"/>
    <property type="match status" value="2"/>
</dbReference>
<feature type="repeat" description="WD" evidence="7">
    <location>
        <begin position="75"/>
        <end position="107"/>
    </location>
</feature>
<dbReference type="EMBL" id="JANBPT010000962">
    <property type="protein sequence ID" value="KAJ1911161.1"/>
    <property type="molecule type" value="Genomic_DNA"/>
</dbReference>
<dbReference type="OrthoDB" id="7832001at2759"/>
<accession>A0A9W8DN61</accession>
<sequence>MPYRPAHLTPSPPRHGAGSDSPTAAAFDMPCFQSLYHKDHSVLSLVATERYIFCGTQGSCIHVWGAQDFLPKRVLSGHTGSVFSMVLDAAGTTMYSGSGDGTVRAWDAVNLTCRFVLHSGPNVGDILSLAYDARTDRLFMGCQNTSIQWFSPSSADAVPKSPRELERISHNSKFFDSATSQTFALELDPEVEHYVVFDNHIRPHSHFGHVYTLLLGNLPGGGGHDGHEGGTVLFSGSGDGEVKLWTVTEAGIEPLRSLPGDITNIFAMTLSEGLLFCGCQDGLIKIWDLETFQMISELHAHRDDVLALVAASTNLFSASADGTIKVWDRNFQRVKEIEAHEGIVLALTLTPGAHYLVSGGSDQMVKFWPLPNDLLAPLPSPRFPGPAVGPLAPLSSQGALPSPQATQQALLATLERWVTYPSVSGSPRYQHDCRRAARFLKSTFEQLGATSRLVPGAYGCNPLVVARLRANRSGPSSSSSSSVAPTPTVLVYGHYDVFPVDEAAWTSPPFRLTGRDGFLYGRGVTDDKGPILAILYAAHELHQAKSLGVNVEFLIEGEEENGSAGLKEAVANISDDPAIISAQPNVLLLSNSYWIGEEIPCLTYGLRGSIHATLEVTSDRQDVHAGVSGGAVAEPLRVLLKVLARLMDANGRVDIPGFHDAVAPPTEQEHTYYARLVRQMEAPRELTDQAEVERLTTRLMSRWRFPTLTVHKVDVSGPPDNHSIIPRSARALVSLRIVPDQTLNAVTEQFTTYVHKLFDEAVQSHPGLASFASPSASPLNTTPTTATDTGDTSNSRDCALAVTIRNTADWWLGDTTHQYFKAAERAVESQWGVKPMLIREGGTIGAVPWLENHFRTTAVNIPLGQSSDQAHLSDERIRLKNLVKGKEVMKEFLVTVGSEPVPAREIVET</sequence>
<dbReference type="Proteomes" id="UP001150569">
    <property type="component" value="Unassembled WGS sequence"/>
</dbReference>
<protein>
    <recommendedName>
        <fullName evidence="9">Peptidase M20 dimerisation domain-containing protein</fullName>
    </recommendedName>
</protein>
<evidence type="ECO:0000313" key="10">
    <source>
        <dbReference type="EMBL" id="KAJ1911161.1"/>
    </source>
</evidence>
<dbReference type="Gene3D" id="3.40.630.10">
    <property type="entry name" value="Zn peptidases"/>
    <property type="match status" value="1"/>
</dbReference>
<evidence type="ECO:0000313" key="11">
    <source>
        <dbReference type="Proteomes" id="UP001150569"/>
    </source>
</evidence>
<dbReference type="GO" id="GO:0046872">
    <property type="term" value="F:metal ion binding"/>
    <property type="evidence" value="ECO:0007669"/>
    <property type="project" value="UniProtKB-KW"/>
</dbReference>
<dbReference type="PROSITE" id="PS50082">
    <property type="entry name" value="WD_REPEATS_2"/>
    <property type="match status" value="4"/>
</dbReference>
<feature type="region of interest" description="Disordered" evidence="8">
    <location>
        <begin position="769"/>
        <end position="795"/>
    </location>
</feature>
<evidence type="ECO:0000256" key="7">
    <source>
        <dbReference type="PROSITE-ProRule" id="PRU00221"/>
    </source>
</evidence>
<dbReference type="PRINTS" id="PR00320">
    <property type="entry name" value="GPROTEINBRPT"/>
</dbReference>
<evidence type="ECO:0000256" key="1">
    <source>
        <dbReference type="ARBA" id="ARBA00006247"/>
    </source>
</evidence>
<feature type="region of interest" description="Disordered" evidence="8">
    <location>
        <begin position="1"/>
        <end position="21"/>
    </location>
</feature>
<dbReference type="PANTHER" id="PTHR43270:SF8">
    <property type="entry name" value="DI- AND TRIPEPTIDASE DUG2-RELATED"/>
    <property type="match status" value="1"/>
</dbReference>
<feature type="repeat" description="WD" evidence="7">
    <location>
        <begin position="298"/>
        <end position="328"/>
    </location>
</feature>
<gene>
    <name evidence="10" type="ORF">IWQ60_010272</name>
</gene>
<dbReference type="InterPro" id="IPR015943">
    <property type="entry name" value="WD40/YVTN_repeat-like_dom_sf"/>
</dbReference>
<dbReference type="InterPro" id="IPR051458">
    <property type="entry name" value="Cyt/Met_Dipeptidase"/>
</dbReference>
<dbReference type="InterPro" id="IPR036322">
    <property type="entry name" value="WD40_repeat_dom_sf"/>
</dbReference>
<dbReference type="SUPFAM" id="SSF50978">
    <property type="entry name" value="WD40 repeat-like"/>
    <property type="match status" value="1"/>
</dbReference>
<proteinExistence type="inferred from homology"/>
<dbReference type="InterPro" id="IPR020472">
    <property type="entry name" value="WD40_PAC1"/>
</dbReference>
<dbReference type="GO" id="GO:0008233">
    <property type="term" value="F:peptidase activity"/>
    <property type="evidence" value="ECO:0007669"/>
    <property type="project" value="UniProtKB-KW"/>
</dbReference>
<evidence type="ECO:0000259" key="9">
    <source>
        <dbReference type="Pfam" id="PF07687"/>
    </source>
</evidence>
<dbReference type="Gene3D" id="3.30.70.360">
    <property type="match status" value="1"/>
</dbReference>
<comment type="caution">
    <text evidence="10">The sequence shown here is derived from an EMBL/GenBank/DDBJ whole genome shotgun (WGS) entry which is preliminary data.</text>
</comment>
<dbReference type="GO" id="GO:0006508">
    <property type="term" value="P:proteolysis"/>
    <property type="evidence" value="ECO:0007669"/>
    <property type="project" value="UniProtKB-KW"/>
</dbReference>
<keyword evidence="2 7" id="KW-0853">WD repeat</keyword>
<dbReference type="Pfam" id="PF00400">
    <property type="entry name" value="WD40"/>
    <property type="match status" value="3"/>
</dbReference>
<dbReference type="GO" id="GO:0006751">
    <property type="term" value="P:glutathione catabolic process"/>
    <property type="evidence" value="ECO:0007669"/>
    <property type="project" value="InterPro"/>
</dbReference>
<dbReference type="SUPFAM" id="SSF53187">
    <property type="entry name" value="Zn-dependent exopeptidases"/>
    <property type="match status" value="1"/>
</dbReference>
<evidence type="ECO:0000256" key="2">
    <source>
        <dbReference type="ARBA" id="ARBA00022574"/>
    </source>
</evidence>
<dbReference type="InterPro" id="IPR017149">
    <property type="entry name" value="GSH_degradosome_Dug2"/>
</dbReference>
<evidence type="ECO:0000256" key="8">
    <source>
        <dbReference type="SAM" id="MobiDB-lite"/>
    </source>
</evidence>
<dbReference type="AlphaFoldDB" id="A0A9W8DN61"/>
<evidence type="ECO:0000256" key="3">
    <source>
        <dbReference type="ARBA" id="ARBA00022670"/>
    </source>
</evidence>
<evidence type="ECO:0000256" key="4">
    <source>
        <dbReference type="ARBA" id="ARBA00022723"/>
    </source>
</evidence>
<dbReference type="PROSITE" id="PS50294">
    <property type="entry name" value="WD_REPEATS_REGION"/>
    <property type="match status" value="3"/>
</dbReference>
<comment type="similarity">
    <text evidence="1">Belongs to the peptidase M20A family.</text>
</comment>
<evidence type="ECO:0000256" key="6">
    <source>
        <dbReference type="ARBA" id="ARBA00022801"/>
    </source>
</evidence>
<keyword evidence="11" id="KW-1185">Reference proteome</keyword>
<keyword evidence="4" id="KW-0479">Metal-binding</keyword>
<dbReference type="PIRSF" id="PIRSF037237">
    <property type="entry name" value="Peptidase_WD_repeats_DUG2"/>
    <property type="match status" value="1"/>
</dbReference>
<dbReference type="Pfam" id="PF07687">
    <property type="entry name" value="M20_dimer"/>
    <property type="match status" value="1"/>
</dbReference>
<evidence type="ECO:0000256" key="5">
    <source>
        <dbReference type="ARBA" id="ARBA00022737"/>
    </source>
</evidence>
<keyword evidence="3" id="KW-0645">Protease</keyword>
<dbReference type="PANTHER" id="PTHR43270">
    <property type="entry name" value="BETA-ALA-HIS DIPEPTIDASE"/>
    <property type="match status" value="1"/>
</dbReference>
<feature type="repeat" description="WD" evidence="7">
    <location>
        <begin position="258"/>
        <end position="297"/>
    </location>
</feature>
<name>A0A9W8DN61_9FUNG</name>
<dbReference type="Pfam" id="PF01546">
    <property type="entry name" value="Peptidase_M20"/>
    <property type="match status" value="1"/>
</dbReference>
<dbReference type="InterPro" id="IPR002933">
    <property type="entry name" value="Peptidase_M20"/>
</dbReference>
<dbReference type="SMART" id="SM00320">
    <property type="entry name" value="WD40"/>
    <property type="match status" value="7"/>
</dbReference>
<reference evidence="10" key="1">
    <citation type="submission" date="2022-07" db="EMBL/GenBank/DDBJ databases">
        <title>Phylogenomic reconstructions and comparative analyses of Kickxellomycotina fungi.</title>
        <authorList>
            <person name="Reynolds N.K."/>
            <person name="Stajich J.E."/>
            <person name="Barry K."/>
            <person name="Grigoriev I.V."/>
            <person name="Crous P."/>
            <person name="Smith M.E."/>
        </authorList>
    </citation>
    <scope>NUCLEOTIDE SEQUENCE</scope>
    <source>
        <strain evidence="10">RSA 861</strain>
    </source>
</reference>
<organism evidence="10 11">
    <name type="scientific">Tieghemiomyces parasiticus</name>
    <dbReference type="NCBI Taxonomy" id="78921"/>
    <lineage>
        <taxon>Eukaryota</taxon>
        <taxon>Fungi</taxon>
        <taxon>Fungi incertae sedis</taxon>
        <taxon>Zoopagomycota</taxon>
        <taxon>Kickxellomycotina</taxon>
        <taxon>Dimargaritomycetes</taxon>
        <taxon>Dimargaritales</taxon>
        <taxon>Dimargaritaceae</taxon>
        <taxon>Tieghemiomyces</taxon>
    </lineage>
</organism>
<keyword evidence="5" id="KW-0677">Repeat</keyword>
<feature type="domain" description="Peptidase M20 dimerisation" evidence="9">
    <location>
        <begin position="604"/>
        <end position="758"/>
    </location>
</feature>
<keyword evidence="6" id="KW-0378">Hydrolase</keyword>
<feature type="repeat" description="WD" evidence="7">
    <location>
        <begin position="337"/>
        <end position="368"/>
    </location>
</feature>